<dbReference type="EMBL" id="BSYO01000001">
    <property type="protein sequence ID" value="GMG98189.1"/>
    <property type="molecule type" value="Genomic_DNA"/>
</dbReference>
<evidence type="ECO:0000313" key="2">
    <source>
        <dbReference type="Proteomes" id="UP001279734"/>
    </source>
</evidence>
<name>A0AAD3RWA9_NEPGR</name>
<protein>
    <submittedName>
        <fullName evidence="1">Uncharacterized protein</fullName>
    </submittedName>
</protein>
<organism evidence="1 2">
    <name type="scientific">Nepenthes gracilis</name>
    <name type="common">Slender pitcher plant</name>
    <dbReference type="NCBI Taxonomy" id="150966"/>
    <lineage>
        <taxon>Eukaryota</taxon>
        <taxon>Viridiplantae</taxon>
        <taxon>Streptophyta</taxon>
        <taxon>Embryophyta</taxon>
        <taxon>Tracheophyta</taxon>
        <taxon>Spermatophyta</taxon>
        <taxon>Magnoliopsida</taxon>
        <taxon>eudicotyledons</taxon>
        <taxon>Gunneridae</taxon>
        <taxon>Pentapetalae</taxon>
        <taxon>Caryophyllales</taxon>
        <taxon>Nepenthaceae</taxon>
        <taxon>Nepenthes</taxon>
    </lineage>
</organism>
<dbReference type="Proteomes" id="UP001279734">
    <property type="component" value="Unassembled WGS sequence"/>
</dbReference>
<reference evidence="1" key="1">
    <citation type="submission" date="2023-05" db="EMBL/GenBank/DDBJ databases">
        <title>Nepenthes gracilis genome sequencing.</title>
        <authorList>
            <person name="Fukushima K."/>
        </authorList>
    </citation>
    <scope>NUCLEOTIDE SEQUENCE</scope>
    <source>
        <strain evidence="1">SING2019-196</strain>
    </source>
</reference>
<proteinExistence type="predicted"/>
<accession>A0AAD3RWA9</accession>
<sequence>MAELKNCEDSKIVCYVYDVMAVPSNGSVQPPGVEETASPSLSPLKIEGAYIPINHLEEAWDESGCIMWDLPIPHRANQYPESLIGANLVPHSFQVLSSLLIVQWISGIISHLGIIGNLVCHEALITQIISTRGLMETGGSKVTIIDQVFLDATTVWVNLLGF</sequence>
<comment type="caution">
    <text evidence="1">The sequence shown here is derived from an EMBL/GenBank/DDBJ whole genome shotgun (WGS) entry which is preliminary data.</text>
</comment>
<evidence type="ECO:0000313" key="1">
    <source>
        <dbReference type="EMBL" id="GMG98189.1"/>
    </source>
</evidence>
<gene>
    <name evidence="1" type="ORF">Nepgr_000029</name>
</gene>
<keyword evidence="2" id="KW-1185">Reference proteome</keyword>
<dbReference type="AlphaFoldDB" id="A0AAD3RWA9"/>